<evidence type="ECO:0000256" key="8">
    <source>
        <dbReference type="HAMAP-Rule" id="MF_00835"/>
    </source>
</evidence>
<comment type="pathway">
    <text evidence="2 8">Cofactor biosynthesis; biotin biosynthesis.</text>
</comment>
<keyword evidence="5 8" id="KW-0808">Transferase</keyword>
<comment type="similarity">
    <text evidence="8">Belongs to the methyltransferase superfamily.</text>
</comment>
<comment type="function">
    <text evidence="8">Converts the free carboxyl group of a malonyl-thioester to its methyl ester by transfer of a methyl group from S-adenosyl-L-methionine (SAM). It allows to synthesize pimeloyl-ACP via the fatty acid synthetic pathway.</text>
</comment>
<evidence type="ECO:0000256" key="7">
    <source>
        <dbReference type="ARBA" id="ARBA00022756"/>
    </source>
</evidence>
<keyword evidence="7 8" id="KW-0093">Biotin biosynthesis</keyword>
<dbReference type="GO" id="GO:0032259">
    <property type="term" value="P:methylation"/>
    <property type="evidence" value="ECO:0007669"/>
    <property type="project" value="UniProtKB-KW"/>
</dbReference>
<dbReference type="Gene3D" id="3.40.50.150">
    <property type="entry name" value="Vaccinia Virus protein VP39"/>
    <property type="match status" value="1"/>
</dbReference>
<dbReference type="EMBL" id="AEIU01000002">
    <property type="protein sequence ID" value="EFP98579.1"/>
    <property type="molecule type" value="Genomic_DNA"/>
</dbReference>
<dbReference type="PANTHER" id="PTHR13090">
    <property type="entry name" value="ARGININE-HYDROXYLASE NDUFAF5, MITOCHONDRIAL"/>
    <property type="match status" value="1"/>
</dbReference>
<dbReference type="InterPro" id="IPR050602">
    <property type="entry name" value="Malonyl-ACP_OMT"/>
</dbReference>
<evidence type="ECO:0000256" key="2">
    <source>
        <dbReference type="ARBA" id="ARBA00004746"/>
    </source>
</evidence>
<reference evidence="10 11" key="1">
    <citation type="journal article" date="2012" name="Int. J. Syst. Evol. Microbiol.">
        <title>Vibrio caribbeanicus sp. nov., isolated from the marine sponge Scleritoderma cyanea.</title>
        <authorList>
            <person name="Hoffmann M."/>
            <person name="Monday S.R."/>
            <person name="Allard M.W."/>
            <person name="Strain E.A."/>
            <person name="Whittaker P."/>
            <person name="Naum M."/>
            <person name="McCarthy P.J."/>
            <person name="Lopez J.V."/>
            <person name="Fischer M."/>
            <person name="Brown E.W."/>
        </authorList>
    </citation>
    <scope>NUCLEOTIDE SEQUENCE [LARGE SCALE GENOMIC DNA]</scope>
    <source>
        <strain evidence="10 11">ATCC BAA-2122</strain>
    </source>
</reference>
<evidence type="ECO:0000313" key="11">
    <source>
        <dbReference type="Proteomes" id="UP000002943"/>
    </source>
</evidence>
<keyword evidence="11" id="KW-1185">Reference proteome</keyword>
<name>E3BEG2_9VIBR</name>
<protein>
    <recommendedName>
        <fullName evidence="3 8">Malonyl-[acyl-carrier protein] O-methyltransferase</fullName>
        <shortName evidence="8">Malonyl-ACP O-methyltransferase</shortName>
        <ecNumber evidence="3 8">2.1.1.197</ecNumber>
    </recommendedName>
    <alternativeName>
        <fullName evidence="8">Biotin synthesis protein BioC</fullName>
    </alternativeName>
</protein>
<dbReference type="InterPro" id="IPR011814">
    <property type="entry name" value="BioC"/>
</dbReference>
<dbReference type="SUPFAM" id="SSF53335">
    <property type="entry name" value="S-adenosyl-L-methionine-dependent methyltransferases"/>
    <property type="match status" value="1"/>
</dbReference>
<evidence type="ECO:0000256" key="5">
    <source>
        <dbReference type="ARBA" id="ARBA00022679"/>
    </source>
</evidence>
<dbReference type="GO" id="GO:0102130">
    <property type="term" value="F:malonyl-CoA methyltransferase activity"/>
    <property type="evidence" value="ECO:0007669"/>
    <property type="project" value="UniProtKB-EC"/>
</dbReference>
<sequence>MKGRIAEYELSSASCKTRISNAFSRAASTYDNHALLQRQVGEALLEKMPTNLEGATVLDLGCGTGYFSLKLKARGANVICVDLSEKMLLKATERCGHEGVVYIRADAENLPIAFHSVDFIFSSLALQWCEDLCLAFKECKRILKHDGRCYFSTLLDGTLHELKSAWETIDLNRHVNEFLKEEDLNLGLERANCKIYNLDLPVNKLWYDSSIELLKDLKGIGATHVSGKATGLTKKAMLEGLEEAYQVFRDNNGKLPATYRVCIGEIQ</sequence>
<proteinExistence type="inferred from homology"/>
<feature type="domain" description="Methyltransferase type 11" evidence="9">
    <location>
        <begin position="58"/>
        <end position="151"/>
    </location>
</feature>
<dbReference type="HAMAP" id="MF_00835">
    <property type="entry name" value="BioC"/>
    <property type="match status" value="1"/>
</dbReference>
<comment type="caution">
    <text evidence="10">The sequence shown here is derived from an EMBL/GenBank/DDBJ whole genome shotgun (WGS) entry which is preliminary data.</text>
</comment>
<evidence type="ECO:0000256" key="4">
    <source>
        <dbReference type="ARBA" id="ARBA00022603"/>
    </source>
</evidence>
<dbReference type="UniPathway" id="UPA00078"/>
<dbReference type="GO" id="GO:0008757">
    <property type="term" value="F:S-adenosylmethionine-dependent methyltransferase activity"/>
    <property type="evidence" value="ECO:0007669"/>
    <property type="project" value="InterPro"/>
</dbReference>
<dbReference type="NCBIfam" id="TIGR02072">
    <property type="entry name" value="BioC"/>
    <property type="match status" value="1"/>
</dbReference>
<dbReference type="AlphaFoldDB" id="E3BEG2"/>
<evidence type="ECO:0000256" key="1">
    <source>
        <dbReference type="ARBA" id="ARBA00000852"/>
    </source>
</evidence>
<dbReference type="InterPro" id="IPR029063">
    <property type="entry name" value="SAM-dependent_MTases_sf"/>
</dbReference>
<dbReference type="InterPro" id="IPR013216">
    <property type="entry name" value="Methyltransf_11"/>
</dbReference>
<evidence type="ECO:0000313" key="10">
    <source>
        <dbReference type="EMBL" id="EFP98579.1"/>
    </source>
</evidence>
<gene>
    <name evidence="8" type="primary">bioC</name>
    <name evidence="10" type="ORF">VIBC2010_08528</name>
</gene>
<dbReference type="Pfam" id="PF08241">
    <property type="entry name" value="Methyltransf_11"/>
    <property type="match status" value="1"/>
</dbReference>
<dbReference type="PANTHER" id="PTHR13090:SF1">
    <property type="entry name" value="ARGININE-HYDROXYLASE NDUFAF5, MITOCHONDRIAL"/>
    <property type="match status" value="1"/>
</dbReference>
<keyword evidence="4 8" id="KW-0489">Methyltransferase</keyword>
<dbReference type="GO" id="GO:0009102">
    <property type="term" value="P:biotin biosynthetic process"/>
    <property type="evidence" value="ECO:0007669"/>
    <property type="project" value="UniProtKB-UniRule"/>
</dbReference>
<dbReference type="Proteomes" id="UP000002943">
    <property type="component" value="Unassembled WGS sequence"/>
</dbReference>
<dbReference type="STRING" id="796620.VIBC2010_08528"/>
<dbReference type="EC" id="2.1.1.197" evidence="3 8"/>
<accession>E3BEG2</accession>
<dbReference type="RefSeq" id="WP_009599251.1">
    <property type="nucleotide sequence ID" value="NZ_AEIU01000002.1"/>
</dbReference>
<dbReference type="OrthoDB" id="9760689at2"/>
<evidence type="ECO:0000259" key="9">
    <source>
        <dbReference type="Pfam" id="PF08241"/>
    </source>
</evidence>
<dbReference type="CDD" id="cd02440">
    <property type="entry name" value="AdoMet_MTases"/>
    <property type="match status" value="1"/>
</dbReference>
<comment type="catalytic activity">
    <reaction evidence="1 8">
        <text>malonyl-[ACP] + S-adenosyl-L-methionine = malonyl-[ACP] methyl ester + S-adenosyl-L-homocysteine</text>
        <dbReference type="Rhea" id="RHEA:17105"/>
        <dbReference type="Rhea" id="RHEA-COMP:9623"/>
        <dbReference type="Rhea" id="RHEA-COMP:9954"/>
        <dbReference type="ChEBI" id="CHEBI:57856"/>
        <dbReference type="ChEBI" id="CHEBI:59789"/>
        <dbReference type="ChEBI" id="CHEBI:78449"/>
        <dbReference type="ChEBI" id="CHEBI:78845"/>
        <dbReference type="EC" id="2.1.1.197"/>
    </reaction>
</comment>
<dbReference type="GO" id="GO:0010340">
    <property type="term" value="F:carboxyl-O-methyltransferase activity"/>
    <property type="evidence" value="ECO:0007669"/>
    <property type="project" value="UniProtKB-UniRule"/>
</dbReference>
<organism evidence="10 11">
    <name type="scientific">Vibrio caribbeanicus ATCC BAA-2122</name>
    <dbReference type="NCBI Taxonomy" id="796620"/>
    <lineage>
        <taxon>Bacteria</taxon>
        <taxon>Pseudomonadati</taxon>
        <taxon>Pseudomonadota</taxon>
        <taxon>Gammaproteobacteria</taxon>
        <taxon>Vibrionales</taxon>
        <taxon>Vibrionaceae</taxon>
        <taxon>Vibrio</taxon>
    </lineage>
</organism>
<evidence type="ECO:0000256" key="3">
    <source>
        <dbReference type="ARBA" id="ARBA00012327"/>
    </source>
</evidence>
<keyword evidence="6 8" id="KW-0949">S-adenosyl-L-methionine</keyword>
<dbReference type="eggNOG" id="COG2226">
    <property type="taxonomic scope" value="Bacteria"/>
</dbReference>
<evidence type="ECO:0000256" key="6">
    <source>
        <dbReference type="ARBA" id="ARBA00022691"/>
    </source>
</evidence>